<keyword evidence="3" id="KW-1185">Reference proteome</keyword>
<gene>
    <name evidence="2" type="ORF">V5O48_013000</name>
</gene>
<organism evidence="2 3">
    <name type="scientific">Marasmius crinis-equi</name>
    <dbReference type="NCBI Taxonomy" id="585013"/>
    <lineage>
        <taxon>Eukaryota</taxon>
        <taxon>Fungi</taxon>
        <taxon>Dikarya</taxon>
        <taxon>Basidiomycota</taxon>
        <taxon>Agaricomycotina</taxon>
        <taxon>Agaricomycetes</taxon>
        <taxon>Agaricomycetidae</taxon>
        <taxon>Agaricales</taxon>
        <taxon>Marasmiineae</taxon>
        <taxon>Marasmiaceae</taxon>
        <taxon>Marasmius</taxon>
    </lineage>
</organism>
<comment type="caution">
    <text evidence="2">The sequence shown here is derived from an EMBL/GenBank/DDBJ whole genome shotgun (WGS) entry which is preliminary data.</text>
</comment>
<dbReference type="Proteomes" id="UP001465976">
    <property type="component" value="Unassembled WGS sequence"/>
</dbReference>
<evidence type="ECO:0000313" key="3">
    <source>
        <dbReference type="Proteomes" id="UP001465976"/>
    </source>
</evidence>
<name>A0ABR3F190_9AGAR</name>
<evidence type="ECO:0000256" key="1">
    <source>
        <dbReference type="SAM" id="MobiDB-lite"/>
    </source>
</evidence>
<reference evidence="2 3" key="1">
    <citation type="submission" date="2024-02" db="EMBL/GenBank/DDBJ databases">
        <title>A draft genome for the cacao thread blight pathogen Marasmius crinis-equi.</title>
        <authorList>
            <person name="Cohen S.P."/>
            <person name="Baruah I.K."/>
            <person name="Amoako-Attah I."/>
            <person name="Bukari Y."/>
            <person name="Meinhardt L.W."/>
            <person name="Bailey B.A."/>
        </authorList>
    </citation>
    <scope>NUCLEOTIDE SEQUENCE [LARGE SCALE GENOMIC DNA]</scope>
    <source>
        <strain evidence="2 3">GH-76</strain>
    </source>
</reference>
<dbReference type="EMBL" id="JBAHYK010001219">
    <property type="protein sequence ID" value="KAL0568971.1"/>
    <property type="molecule type" value="Genomic_DNA"/>
</dbReference>
<sequence length="415" mass="45530">MGLLDTFTTLGTAPSVVGGVASTSGKSSSQKDAADEDYIPPVPVVTPMRRSMHLGALEPASAGGITPLLFSMTSNRSKRSAFSTFGEDSEQARKKLKEHVEKVSDFPEFDAEDRQEIIDVAELSLHETVLSLYVKMMLLTKRFNAQQEKELLAFITGKDFKAKLRIHITACLLAPDISGYLGGTVEAIMSLIQSNPDLFGVPRELLQYHPHLLPQLRKQVVEDLSASRGAIRTKIIASLEEKDGSKGLPMNELAKNLASGIVTMEVQTKHWARFSFLRSCQVKFAAHLEQNKLADSSASSESDFNESLSDIASTTPSAAATGADNSSTVPKAVKSRYSPNKYWNYVDDHLADLRDEAAKLGKNKQGQEAILGRFFQEALAADLKKYKAPNNKAIKPPPVKPILNWQQKFTDAMVF</sequence>
<evidence type="ECO:0000313" key="2">
    <source>
        <dbReference type="EMBL" id="KAL0568971.1"/>
    </source>
</evidence>
<proteinExistence type="predicted"/>
<protein>
    <submittedName>
        <fullName evidence="2">Uncharacterized protein</fullName>
    </submittedName>
</protein>
<feature type="region of interest" description="Disordered" evidence="1">
    <location>
        <begin position="15"/>
        <end position="39"/>
    </location>
</feature>
<accession>A0ABR3F190</accession>
<feature type="compositionally biased region" description="Polar residues" evidence="1">
    <location>
        <begin position="21"/>
        <end position="31"/>
    </location>
</feature>